<protein>
    <submittedName>
        <fullName evidence="3">Uncharacterized protein</fullName>
    </submittedName>
</protein>
<evidence type="ECO:0000256" key="1">
    <source>
        <dbReference type="SAM" id="Coils"/>
    </source>
</evidence>
<dbReference type="EMBL" id="JAVRRD010000019">
    <property type="protein sequence ID" value="KAK5049553.1"/>
    <property type="molecule type" value="Genomic_DNA"/>
</dbReference>
<dbReference type="GeneID" id="89972660"/>
<dbReference type="Proteomes" id="UP001358417">
    <property type="component" value="Unassembled WGS sequence"/>
</dbReference>
<sequence length="173" mass="19593">MPPKRAPKKSAPATSRLARALDIDDDNDDEELEGQLDMAQELRALEENLRGSMAVDAGLGKEQKQKRLEKEFESQMGNVEERIDEKVRVYREKVRRDQNSYLDRLGELVARKAEIERQIVRHTQELAEHCRTTTEEFEAVLHGRSHDVHGAIEDLKNAACNGTSEDGALQSGK</sequence>
<keyword evidence="1" id="KW-0175">Coiled coil</keyword>
<accession>A0AAV9N5Z9</accession>
<comment type="caution">
    <text evidence="3">The sequence shown here is derived from an EMBL/GenBank/DDBJ whole genome shotgun (WGS) entry which is preliminary data.</text>
</comment>
<gene>
    <name evidence="3" type="ORF">LTR84_004482</name>
</gene>
<evidence type="ECO:0000256" key="2">
    <source>
        <dbReference type="SAM" id="MobiDB-lite"/>
    </source>
</evidence>
<evidence type="ECO:0000313" key="4">
    <source>
        <dbReference type="Proteomes" id="UP001358417"/>
    </source>
</evidence>
<feature type="coiled-coil region" evidence="1">
    <location>
        <begin position="105"/>
        <end position="132"/>
    </location>
</feature>
<dbReference type="RefSeq" id="XP_064704598.1">
    <property type="nucleotide sequence ID" value="XM_064848059.1"/>
</dbReference>
<evidence type="ECO:0000313" key="3">
    <source>
        <dbReference type="EMBL" id="KAK5049553.1"/>
    </source>
</evidence>
<keyword evidence="4" id="KW-1185">Reference proteome</keyword>
<proteinExistence type="predicted"/>
<name>A0AAV9N5Z9_9EURO</name>
<reference evidence="3 4" key="1">
    <citation type="submission" date="2023-08" db="EMBL/GenBank/DDBJ databases">
        <title>Black Yeasts Isolated from many extreme environments.</title>
        <authorList>
            <person name="Coleine C."/>
            <person name="Stajich J.E."/>
            <person name="Selbmann L."/>
        </authorList>
    </citation>
    <scope>NUCLEOTIDE SEQUENCE [LARGE SCALE GENOMIC DNA]</scope>
    <source>
        <strain evidence="3 4">CCFEE 5792</strain>
    </source>
</reference>
<dbReference type="AlphaFoldDB" id="A0AAV9N5Z9"/>
<organism evidence="3 4">
    <name type="scientific">Exophiala bonariae</name>
    <dbReference type="NCBI Taxonomy" id="1690606"/>
    <lineage>
        <taxon>Eukaryota</taxon>
        <taxon>Fungi</taxon>
        <taxon>Dikarya</taxon>
        <taxon>Ascomycota</taxon>
        <taxon>Pezizomycotina</taxon>
        <taxon>Eurotiomycetes</taxon>
        <taxon>Chaetothyriomycetidae</taxon>
        <taxon>Chaetothyriales</taxon>
        <taxon>Herpotrichiellaceae</taxon>
        <taxon>Exophiala</taxon>
    </lineage>
</organism>
<feature type="region of interest" description="Disordered" evidence="2">
    <location>
        <begin position="1"/>
        <end position="28"/>
    </location>
</feature>